<evidence type="ECO:0000313" key="3">
    <source>
        <dbReference type="Proteomes" id="UP000585614"/>
    </source>
</evidence>
<comment type="caution">
    <text evidence="2">The sequence shown here is derived from an EMBL/GenBank/DDBJ whole genome shotgun (WGS) entry which is preliminary data.</text>
</comment>
<protein>
    <submittedName>
        <fullName evidence="2">Glypican 5</fullName>
    </submittedName>
</protein>
<accession>A0A7J7ZQ50</accession>
<feature type="region of interest" description="Disordered" evidence="1">
    <location>
        <begin position="43"/>
        <end position="72"/>
    </location>
</feature>
<evidence type="ECO:0000313" key="2">
    <source>
        <dbReference type="EMBL" id="KAF6376241.1"/>
    </source>
</evidence>
<name>A0A7J7ZQ50_RHIFE</name>
<dbReference type="AlphaFoldDB" id="A0A7J7ZQ50"/>
<dbReference type="EMBL" id="JACAGC010000003">
    <property type="protein sequence ID" value="KAF6376241.1"/>
    <property type="molecule type" value="Genomic_DNA"/>
</dbReference>
<organism evidence="2 3">
    <name type="scientific">Rhinolophus ferrumequinum</name>
    <name type="common">Greater horseshoe bat</name>
    <dbReference type="NCBI Taxonomy" id="59479"/>
    <lineage>
        <taxon>Eukaryota</taxon>
        <taxon>Metazoa</taxon>
        <taxon>Chordata</taxon>
        <taxon>Craniata</taxon>
        <taxon>Vertebrata</taxon>
        <taxon>Euteleostomi</taxon>
        <taxon>Mammalia</taxon>
        <taxon>Eutheria</taxon>
        <taxon>Laurasiatheria</taxon>
        <taxon>Chiroptera</taxon>
        <taxon>Yinpterochiroptera</taxon>
        <taxon>Rhinolophoidea</taxon>
        <taxon>Rhinolophidae</taxon>
        <taxon>Rhinolophinae</taxon>
        <taxon>Rhinolophus</taxon>
    </lineage>
</organism>
<evidence type="ECO:0000256" key="1">
    <source>
        <dbReference type="SAM" id="MobiDB-lite"/>
    </source>
</evidence>
<gene>
    <name evidence="2" type="ORF">mRhiFer1_005881</name>
</gene>
<dbReference type="Proteomes" id="UP000585614">
    <property type="component" value="Unassembled WGS sequence"/>
</dbReference>
<reference evidence="2 3" key="1">
    <citation type="journal article" date="2020" name="Nature">
        <title>Six reference-quality genomes reveal evolution of bat adaptations.</title>
        <authorList>
            <person name="Jebb D."/>
            <person name="Huang Z."/>
            <person name="Pippel M."/>
            <person name="Hughes G.M."/>
            <person name="Lavrichenko K."/>
            <person name="Devanna P."/>
            <person name="Winkler S."/>
            <person name="Jermiin L.S."/>
            <person name="Skirmuntt E.C."/>
            <person name="Katzourakis A."/>
            <person name="Burkitt-Gray L."/>
            <person name="Ray D.A."/>
            <person name="Sullivan K.A.M."/>
            <person name="Roscito J.G."/>
            <person name="Kirilenko B.M."/>
            <person name="Davalos L.M."/>
            <person name="Corthals A.P."/>
            <person name="Power M.L."/>
            <person name="Jones G."/>
            <person name="Ransome R.D."/>
            <person name="Dechmann D.K.N."/>
            <person name="Locatelli A.G."/>
            <person name="Puechmaille S.J."/>
            <person name="Fedrigo O."/>
            <person name="Jarvis E.D."/>
            <person name="Hiller M."/>
            <person name="Vernes S.C."/>
            <person name="Myers E.W."/>
            <person name="Teeling E.C."/>
        </authorList>
    </citation>
    <scope>NUCLEOTIDE SEQUENCE [LARGE SCALE GENOMIC DNA]</scope>
    <source>
        <strain evidence="2">MRhiFer1</strain>
        <tissue evidence="2">Lung</tissue>
    </source>
</reference>
<proteinExistence type="predicted"/>
<sequence>MQIIAPFGCKTSPIIYYHFSRFDFSCRLDLLLQGRSPKPEKWELQMGSGGGMAEQVSGDCDDEDGCGASGSGEVKRTLKVTDWMPDEMNLSDVKQIHQTDGGSTLDTTGSGSTAATESMTVTLMGAVMLLPTLW</sequence>